<dbReference type="AlphaFoldDB" id="X1I5H8"/>
<sequence>AETLIAKIGEFMVEFNEKNLANIGEFIDLYGIWDDFADQEGLMISPSVWRKFYKPWYIKLINEAKKYNLLVCFHVCGNCSGIIGDLIEIGVDILDPIQVSAKNMNLENLKAKFGENICFHGGVDTQKFLPFVTTKEVRKEVRKIKNLFNKGGGLILGPSHYLTSDIPIDNILAIYSD</sequence>
<feature type="non-terminal residue" evidence="2">
    <location>
        <position position="1"/>
    </location>
</feature>
<dbReference type="PANTHER" id="PTHR47099">
    <property type="entry name" value="METHYLCOBAMIDE:COM METHYLTRANSFERASE MTBA"/>
    <property type="match status" value="1"/>
</dbReference>
<dbReference type="InterPro" id="IPR000257">
    <property type="entry name" value="Uroporphyrinogen_deCOase"/>
</dbReference>
<dbReference type="InterPro" id="IPR038071">
    <property type="entry name" value="UROD/MetE-like_sf"/>
</dbReference>
<name>X1I5H8_9ZZZZ</name>
<protein>
    <recommendedName>
        <fullName evidence="1">Uroporphyrinogen decarboxylase (URO-D) domain-containing protein</fullName>
    </recommendedName>
</protein>
<dbReference type="InterPro" id="IPR052024">
    <property type="entry name" value="Methanogen_methyltrans"/>
</dbReference>
<dbReference type="GO" id="GO:0006779">
    <property type="term" value="P:porphyrin-containing compound biosynthetic process"/>
    <property type="evidence" value="ECO:0007669"/>
    <property type="project" value="InterPro"/>
</dbReference>
<organism evidence="2">
    <name type="scientific">marine sediment metagenome</name>
    <dbReference type="NCBI Taxonomy" id="412755"/>
    <lineage>
        <taxon>unclassified sequences</taxon>
        <taxon>metagenomes</taxon>
        <taxon>ecological metagenomes</taxon>
    </lineage>
</organism>
<dbReference type="Gene3D" id="3.20.20.210">
    <property type="match status" value="1"/>
</dbReference>
<feature type="domain" description="Uroporphyrinogen decarboxylase (URO-D)" evidence="1">
    <location>
        <begin position="37"/>
        <end position="173"/>
    </location>
</feature>
<dbReference type="EMBL" id="BARU01041743">
    <property type="protein sequence ID" value="GAH77656.1"/>
    <property type="molecule type" value="Genomic_DNA"/>
</dbReference>
<reference evidence="2" key="1">
    <citation type="journal article" date="2014" name="Front. Microbiol.">
        <title>High frequency of phylogenetically diverse reductive dehalogenase-homologous genes in deep subseafloor sedimentary metagenomes.</title>
        <authorList>
            <person name="Kawai M."/>
            <person name="Futagami T."/>
            <person name="Toyoda A."/>
            <person name="Takaki Y."/>
            <person name="Nishi S."/>
            <person name="Hori S."/>
            <person name="Arai W."/>
            <person name="Tsubouchi T."/>
            <person name="Morono Y."/>
            <person name="Uchiyama I."/>
            <person name="Ito T."/>
            <person name="Fujiyama A."/>
            <person name="Inagaki F."/>
            <person name="Takami H."/>
        </authorList>
    </citation>
    <scope>NUCLEOTIDE SEQUENCE</scope>
    <source>
        <strain evidence="2">Expedition CK06-06</strain>
    </source>
</reference>
<comment type="caution">
    <text evidence="2">The sequence shown here is derived from an EMBL/GenBank/DDBJ whole genome shotgun (WGS) entry which is preliminary data.</text>
</comment>
<accession>X1I5H8</accession>
<dbReference type="GO" id="GO:0004853">
    <property type="term" value="F:uroporphyrinogen decarboxylase activity"/>
    <property type="evidence" value="ECO:0007669"/>
    <property type="project" value="InterPro"/>
</dbReference>
<dbReference type="SUPFAM" id="SSF51726">
    <property type="entry name" value="UROD/MetE-like"/>
    <property type="match status" value="1"/>
</dbReference>
<evidence type="ECO:0000259" key="1">
    <source>
        <dbReference type="Pfam" id="PF01208"/>
    </source>
</evidence>
<proteinExistence type="predicted"/>
<dbReference type="PANTHER" id="PTHR47099:SF1">
    <property type="entry name" value="METHYLCOBAMIDE:COM METHYLTRANSFERASE MTBA"/>
    <property type="match status" value="1"/>
</dbReference>
<evidence type="ECO:0000313" key="2">
    <source>
        <dbReference type="EMBL" id="GAH77656.1"/>
    </source>
</evidence>
<dbReference type="Pfam" id="PF01208">
    <property type="entry name" value="URO-D"/>
    <property type="match status" value="1"/>
</dbReference>
<gene>
    <name evidence="2" type="ORF">S03H2_64287</name>
</gene>